<protein>
    <submittedName>
        <fullName evidence="2">Thiolase family protein</fullName>
    </submittedName>
</protein>
<reference evidence="2 3" key="1">
    <citation type="submission" date="2022-07" db="EMBL/GenBank/DDBJ databases">
        <authorList>
            <person name="Li W.-J."/>
            <person name="Deng Q.-Q."/>
        </authorList>
    </citation>
    <scope>NUCLEOTIDE SEQUENCE [LARGE SCALE GENOMIC DNA]</scope>
    <source>
        <strain evidence="2 3">SYSU M60028</strain>
    </source>
</reference>
<dbReference type="CDD" id="cd00829">
    <property type="entry name" value="SCP-x_thiolase"/>
    <property type="match status" value="1"/>
</dbReference>
<dbReference type="InterPro" id="IPR055140">
    <property type="entry name" value="Thiolase_C_2"/>
</dbReference>
<name>A0ABT1LEV3_9HYPH</name>
<sequence>MTRRELSGVVAVAGVGTTKFGRLPGYSAEDLGIEAMDLALADAGLGRGDVDGLIVSRIPDYQQFCEMTGLDPRYVQITPGQGRMSGSSIQMAALAIAAGQCDVCALVYGNNGRSAGSKYGGEADRYGGAGGSVWFPYGMTSPGAAHAMQFERHAHLYGTTSLHLAEIAVAFRNHAVLNPDAVMRQPITVEDHQNSRFIAEPLHLFDYCLINDGGVALILTSAERARDMAKPPVYIRGFAQASALADVYVPPEDFWRDPMRRVAEEVYAMAGVTRDDMSALMIYDNFTPTVLFSLEGFGFCKPGESGPFVAEGQLRLGGRFPTNTSGGHLSDSYMQGWALNVEAVRQLRGECGDRQVKDASHVQFMLGSPIVSSIIYGKDPR</sequence>
<dbReference type="InterPro" id="IPR002155">
    <property type="entry name" value="Thiolase"/>
</dbReference>
<dbReference type="RefSeq" id="WP_254740986.1">
    <property type="nucleotide sequence ID" value="NZ_JANCLU010000007.1"/>
</dbReference>
<dbReference type="PIRSF" id="PIRSF000429">
    <property type="entry name" value="Ac-CoA_Ac_transf"/>
    <property type="match status" value="1"/>
</dbReference>
<dbReference type="InterPro" id="IPR016039">
    <property type="entry name" value="Thiolase-like"/>
</dbReference>
<evidence type="ECO:0000259" key="1">
    <source>
        <dbReference type="Pfam" id="PF22691"/>
    </source>
</evidence>
<keyword evidence="3" id="KW-1185">Reference proteome</keyword>
<dbReference type="EMBL" id="JANCLU010000007">
    <property type="protein sequence ID" value="MCP8938763.1"/>
    <property type="molecule type" value="Genomic_DNA"/>
</dbReference>
<feature type="domain" description="Thiolase C-terminal" evidence="1">
    <location>
        <begin position="252"/>
        <end position="361"/>
    </location>
</feature>
<dbReference type="Gene3D" id="3.40.47.10">
    <property type="match status" value="1"/>
</dbReference>
<dbReference type="PANTHER" id="PTHR42870">
    <property type="entry name" value="ACETYL-COA C-ACETYLTRANSFERASE"/>
    <property type="match status" value="1"/>
</dbReference>
<proteinExistence type="predicted"/>
<dbReference type="PANTHER" id="PTHR42870:SF1">
    <property type="entry name" value="NON-SPECIFIC LIPID-TRANSFER PROTEIN-LIKE 2"/>
    <property type="match status" value="1"/>
</dbReference>
<evidence type="ECO:0000313" key="2">
    <source>
        <dbReference type="EMBL" id="MCP8938763.1"/>
    </source>
</evidence>
<dbReference type="SUPFAM" id="SSF53901">
    <property type="entry name" value="Thiolase-like"/>
    <property type="match status" value="2"/>
</dbReference>
<comment type="caution">
    <text evidence="2">The sequence shown here is derived from an EMBL/GenBank/DDBJ whole genome shotgun (WGS) entry which is preliminary data.</text>
</comment>
<accession>A0ABT1LEV3</accession>
<dbReference type="Proteomes" id="UP001205890">
    <property type="component" value="Unassembled WGS sequence"/>
</dbReference>
<evidence type="ECO:0000313" key="3">
    <source>
        <dbReference type="Proteomes" id="UP001205890"/>
    </source>
</evidence>
<dbReference type="Pfam" id="PF22691">
    <property type="entry name" value="Thiolase_C_1"/>
    <property type="match status" value="1"/>
</dbReference>
<organism evidence="2 3">
    <name type="scientific">Alsobacter ponti</name>
    <dbReference type="NCBI Taxonomy" id="2962936"/>
    <lineage>
        <taxon>Bacteria</taxon>
        <taxon>Pseudomonadati</taxon>
        <taxon>Pseudomonadota</taxon>
        <taxon>Alphaproteobacteria</taxon>
        <taxon>Hyphomicrobiales</taxon>
        <taxon>Alsobacteraceae</taxon>
        <taxon>Alsobacter</taxon>
    </lineage>
</organism>
<gene>
    <name evidence="2" type="ORF">NK718_09580</name>
</gene>